<reference evidence="1 2" key="1">
    <citation type="journal article" date="2021" name="Sci. Rep.">
        <title>Chromosome anchoring in Senegalese sole (Solea senegalensis) reveals sex-associated markers and genome rearrangements in flatfish.</title>
        <authorList>
            <person name="Guerrero-Cozar I."/>
            <person name="Gomez-Garrido J."/>
            <person name="Berbel C."/>
            <person name="Martinez-Blanch J.F."/>
            <person name="Alioto T."/>
            <person name="Claros M.G."/>
            <person name="Gagnaire P.A."/>
            <person name="Manchado M."/>
        </authorList>
    </citation>
    <scope>NUCLEOTIDE SEQUENCE [LARGE SCALE GENOMIC DNA]</scope>
    <source>
        <strain evidence="1">Sse05_10M</strain>
    </source>
</reference>
<proteinExistence type="predicted"/>
<comment type="caution">
    <text evidence="1">The sequence shown here is derived from an EMBL/GenBank/DDBJ whole genome shotgun (WGS) entry which is preliminary data.</text>
</comment>
<evidence type="ECO:0000313" key="1">
    <source>
        <dbReference type="EMBL" id="KAG7518780.1"/>
    </source>
</evidence>
<name>A0AAV6SP74_SOLSE</name>
<evidence type="ECO:0000313" key="2">
    <source>
        <dbReference type="Proteomes" id="UP000693946"/>
    </source>
</evidence>
<dbReference type="AlphaFoldDB" id="A0AAV6SP74"/>
<dbReference type="EMBL" id="JAGKHQ010000004">
    <property type="protein sequence ID" value="KAG7518780.1"/>
    <property type="molecule type" value="Genomic_DNA"/>
</dbReference>
<sequence>MSEKTGRRRHTVLKIIIQNSSPALQQPLIILNNRSEAPTSNSHCGVFESAPSPPLTLLSCFVICFAVNTARDAGTATWEPWIPWVLPAPGCTSLCKLCNKHRQLSLESLSKHQATMLQKPTTACK</sequence>
<accession>A0AAV6SP74</accession>
<gene>
    <name evidence="1" type="ORF">JOB18_043534</name>
</gene>
<keyword evidence="2" id="KW-1185">Reference proteome</keyword>
<protein>
    <submittedName>
        <fullName evidence="1">Uncharacterized protein</fullName>
    </submittedName>
</protein>
<dbReference type="Proteomes" id="UP000693946">
    <property type="component" value="Linkage Group LG12"/>
</dbReference>
<organism evidence="1 2">
    <name type="scientific">Solea senegalensis</name>
    <name type="common">Senegalese sole</name>
    <dbReference type="NCBI Taxonomy" id="28829"/>
    <lineage>
        <taxon>Eukaryota</taxon>
        <taxon>Metazoa</taxon>
        <taxon>Chordata</taxon>
        <taxon>Craniata</taxon>
        <taxon>Vertebrata</taxon>
        <taxon>Euteleostomi</taxon>
        <taxon>Actinopterygii</taxon>
        <taxon>Neopterygii</taxon>
        <taxon>Teleostei</taxon>
        <taxon>Neoteleostei</taxon>
        <taxon>Acanthomorphata</taxon>
        <taxon>Carangaria</taxon>
        <taxon>Pleuronectiformes</taxon>
        <taxon>Pleuronectoidei</taxon>
        <taxon>Soleidae</taxon>
        <taxon>Solea</taxon>
    </lineage>
</organism>